<keyword evidence="4 7" id="KW-0489">Methyltransferase</keyword>
<dbReference type="PANTHER" id="PTHR11579">
    <property type="entry name" value="PROTEIN-L-ISOASPARTATE O-METHYLTRANSFERASE"/>
    <property type="match status" value="1"/>
</dbReference>
<keyword evidence="5 7" id="KW-0808">Transferase</keyword>
<dbReference type="PROSITE" id="PS01279">
    <property type="entry name" value="PCMT"/>
    <property type="match status" value="1"/>
</dbReference>
<evidence type="ECO:0000256" key="7">
    <source>
        <dbReference type="RuleBase" id="RU003802"/>
    </source>
</evidence>
<name>A0ABQ8YTB2_9EUKA</name>
<proteinExistence type="inferred from homology"/>
<evidence type="ECO:0000256" key="4">
    <source>
        <dbReference type="ARBA" id="ARBA00022603"/>
    </source>
</evidence>
<evidence type="ECO:0000256" key="2">
    <source>
        <dbReference type="ARBA" id="ARBA00005369"/>
    </source>
</evidence>
<keyword evidence="3" id="KW-0963">Cytoplasm</keyword>
<dbReference type="Proteomes" id="UP001150062">
    <property type="component" value="Unassembled WGS sequence"/>
</dbReference>
<evidence type="ECO:0000313" key="8">
    <source>
        <dbReference type="EMBL" id="KAJ6247843.1"/>
    </source>
</evidence>
<comment type="catalytic activity">
    <reaction evidence="7">
        <text>[protein]-L-isoaspartate + S-adenosyl-L-methionine = [protein]-L-isoaspartate alpha-methyl ester + S-adenosyl-L-homocysteine</text>
        <dbReference type="Rhea" id="RHEA:12705"/>
        <dbReference type="Rhea" id="RHEA-COMP:12143"/>
        <dbReference type="Rhea" id="RHEA-COMP:12144"/>
        <dbReference type="ChEBI" id="CHEBI:57856"/>
        <dbReference type="ChEBI" id="CHEBI:59789"/>
        <dbReference type="ChEBI" id="CHEBI:90596"/>
        <dbReference type="ChEBI" id="CHEBI:90598"/>
        <dbReference type="EC" id="2.1.1.77"/>
    </reaction>
</comment>
<evidence type="ECO:0000256" key="1">
    <source>
        <dbReference type="ARBA" id="ARBA00004496"/>
    </source>
</evidence>
<dbReference type="Pfam" id="PF01135">
    <property type="entry name" value="PCMT"/>
    <property type="match status" value="1"/>
</dbReference>
<accession>A0ABQ8YTB2</accession>
<dbReference type="EMBL" id="JAOAOG010000122">
    <property type="protein sequence ID" value="KAJ6247843.1"/>
    <property type="molecule type" value="Genomic_DNA"/>
</dbReference>
<dbReference type="NCBIfam" id="TIGR00080">
    <property type="entry name" value="pimt"/>
    <property type="match status" value="1"/>
</dbReference>
<evidence type="ECO:0000256" key="5">
    <source>
        <dbReference type="ARBA" id="ARBA00022679"/>
    </source>
</evidence>
<evidence type="ECO:0000313" key="9">
    <source>
        <dbReference type="Proteomes" id="UP001150062"/>
    </source>
</evidence>
<sequence>MSSWTKKPTNDSLVDQLVSEGNIEDEKSISALRKVDRKFYVLEKNKSSAYFDRPLGIGHEATISAPHMHAMTLELLKDDLNPDLKEEPISVLDVGSGSGFFTAVMGVLVSRNGKVVGIEHIPKLVEFGSSNIKNGNPELLEKGIVKIVEGDGRLGYEENAPYDVIHVGACAKNGVPEKLIEQLKVGGKIVIPVEKSTGRQYLECGIKKKNGKLETSQICGVRISFTIDSPIFKVRCN</sequence>
<organism evidence="8 9">
    <name type="scientific">Anaeramoeba flamelloides</name>
    <dbReference type="NCBI Taxonomy" id="1746091"/>
    <lineage>
        <taxon>Eukaryota</taxon>
        <taxon>Metamonada</taxon>
        <taxon>Anaeramoebidae</taxon>
        <taxon>Anaeramoeba</taxon>
    </lineage>
</organism>
<dbReference type="CDD" id="cd02440">
    <property type="entry name" value="AdoMet_MTases"/>
    <property type="match status" value="1"/>
</dbReference>
<comment type="caution">
    <text evidence="8">The sequence shown here is derived from an EMBL/GenBank/DDBJ whole genome shotgun (WGS) entry which is preliminary data.</text>
</comment>
<comment type="similarity">
    <text evidence="2 7">Belongs to the methyltransferase superfamily. L-isoaspartyl/D-aspartyl protein methyltransferase family.</text>
</comment>
<dbReference type="EC" id="2.1.1.77" evidence="7"/>
<comment type="subcellular location">
    <subcellularLocation>
        <location evidence="1">Cytoplasm</location>
    </subcellularLocation>
</comment>
<dbReference type="PANTHER" id="PTHR11579:SF0">
    <property type="entry name" value="PROTEIN-L-ISOASPARTATE(D-ASPARTATE) O-METHYLTRANSFERASE"/>
    <property type="match status" value="1"/>
</dbReference>
<protein>
    <recommendedName>
        <fullName evidence="7">Protein-L-isoaspartate O-methyltransferase</fullName>
        <ecNumber evidence="7">2.1.1.77</ecNumber>
    </recommendedName>
</protein>
<keyword evidence="9" id="KW-1185">Reference proteome</keyword>
<gene>
    <name evidence="8" type="ORF">M0813_18478</name>
</gene>
<dbReference type="SUPFAM" id="SSF53335">
    <property type="entry name" value="S-adenosyl-L-methionine-dependent methyltransferases"/>
    <property type="match status" value="1"/>
</dbReference>
<evidence type="ECO:0000256" key="3">
    <source>
        <dbReference type="ARBA" id="ARBA00022490"/>
    </source>
</evidence>
<dbReference type="InterPro" id="IPR000682">
    <property type="entry name" value="PCMT"/>
</dbReference>
<keyword evidence="6 7" id="KW-0949">S-adenosyl-L-methionine</keyword>
<evidence type="ECO:0000256" key="6">
    <source>
        <dbReference type="ARBA" id="ARBA00022691"/>
    </source>
</evidence>
<dbReference type="Gene3D" id="3.40.50.150">
    <property type="entry name" value="Vaccinia Virus protein VP39"/>
    <property type="match status" value="1"/>
</dbReference>
<dbReference type="InterPro" id="IPR029063">
    <property type="entry name" value="SAM-dependent_MTases_sf"/>
</dbReference>
<reference evidence="8" key="1">
    <citation type="submission" date="2022-08" db="EMBL/GenBank/DDBJ databases">
        <title>Novel sulfate-reducing endosymbionts in the free-living metamonad Anaeramoeba.</title>
        <authorList>
            <person name="Jerlstrom-Hultqvist J."/>
            <person name="Cepicka I."/>
            <person name="Gallot-Lavallee L."/>
            <person name="Salas-Leiva D."/>
            <person name="Curtis B.A."/>
            <person name="Zahonova K."/>
            <person name="Pipaliya S."/>
            <person name="Dacks J."/>
            <person name="Roger A.J."/>
        </authorList>
    </citation>
    <scope>NUCLEOTIDE SEQUENCE</scope>
    <source>
        <strain evidence="8">Schooner1</strain>
    </source>
</reference>